<evidence type="ECO:0000256" key="1">
    <source>
        <dbReference type="SAM" id="MobiDB-lite"/>
    </source>
</evidence>
<dbReference type="EMBL" id="CP039350">
    <property type="protein sequence ID" value="QCD96331.1"/>
    <property type="molecule type" value="Genomic_DNA"/>
</dbReference>
<dbReference type="Proteomes" id="UP000501690">
    <property type="component" value="Linkage Group LG6"/>
</dbReference>
<evidence type="ECO:0000313" key="3">
    <source>
        <dbReference type="Proteomes" id="UP000501690"/>
    </source>
</evidence>
<protein>
    <submittedName>
        <fullName evidence="2">Uncharacterized protein</fullName>
    </submittedName>
</protein>
<reference evidence="2 3" key="1">
    <citation type="submission" date="2019-04" db="EMBL/GenBank/DDBJ databases">
        <title>An improved genome assembly and genetic linkage map for asparagus bean, Vigna unguiculata ssp. sesquipedialis.</title>
        <authorList>
            <person name="Xia Q."/>
            <person name="Zhang R."/>
            <person name="Dong Y."/>
        </authorList>
    </citation>
    <scope>NUCLEOTIDE SEQUENCE [LARGE SCALE GENOMIC DNA]</scope>
    <source>
        <tissue evidence="2">Leaf</tissue>
    </source>
</reference>
<accession>A0A4D6M7F1</accession>
<organism evidence="2 3">
    <name type="scientific">Vigna unguiculata</name>
    <name type="common">Cowpea</name>
    <dbReference type="NCBI Taxonomy" id="3917"/>
    <lineage>
        <taxon>Eukaryota</taxon>
        <taxon>Viridiplantae</taxon>
        <taxon>Streptophyta</taxon>
        <taxon>Embryophyta</taxon>
        <taxon>Tracheophyta</taxon>
        <taxon>Spermatophyta</taxon>
        <taxon>Magnoliopsida</taxon>
        <taxon>eudicotyledons</taxon>
        <taxon>Gunneridae</taxon>
        <taxon>Pentapetalae</taxon>
        <taxon>rosids</taxon>
        <taxon>fabids</taxon>
        <taxon>Fabales</taxon>
        <taxon>Fabaceae</taxon>
        <taxon>Papilionoideae</taxon>
        <taxon>50 kb inversion clade</taxon>
        <taxon>NPAAA clade</taxon>
        <taxon>indigoferoid/millettioid clade</taxon>
        <taxon>Phaseoleae</taxon>
        <taxon>Vigna</taxon>
    </lineage>
</organism>
<feature type="region of interest" description="Disordered" evidence="1">
    <location>
        <begin position="195"/>
        <end position="216"/>
    </location>
</feature>
<sequence length="685" mass="77227">MDSNVILSSRPSPWDWSSPNPPFIATLSLGLVKSKSSFHHDPPLGIGQVQILLSSRPSPWDWSSPNPPFIATLSLGLVKSKTSFHRDPFLGIGQVQNLLSSRPSPWDWSSPNPPFIATLSLGLVKSKSSFHHDPFLMNGQVLCSPFRQRPSPWEWLGPGYDPLRENSHRFLCLFLRIGHIIRRIGTLYSEEKDEFEGETVSQGDGEKKAKLGTEARRTERIEGREGSVPRLGEEESGVVIVQYLQVNLHLHPFTCIKIRENQNLSHTVTNNYHHLLATLPFILIITFPQQEAAKPNQNQNAEYQKQTRITFIHHHHCHTLKFTITTQYKSEKKNKRRETLAGGHSEREWSLAVSRTREWGRVMVANPDTVVGTAVTSCRVRAHLSLVRKRIGGEWSVAWTPATAVSVAERAGEDVVGVAEVGAGVREPNSDVVAGGLAKVVSIVAEMQGTYYPYLVRAFYFNYKFRDGIGFTKVKGVDIILDDDIWENVAQFTIHDGTSPILTAGIEGFNRIFAYRSFMRRPNQEIDCQLRAGPLKIDERLLHYLIVWILCPRGVNISDEQSHKTTAANKIAENSLKQMKFIPFGNTYIHKDDMPPSDNEEEENPPTAPIPSVDTNIGSSSGVDGSSSLEDHILNLNQRFEEFFLLSTHRHEEVTGLIRGLDSRISNLEHKFDKYEEDDDMSQDF</sequence>
<name>A0A4D6M7F1_VIGUN</name>
<evidence type="ECO:0000313" key="2">
    <source>
        <dbReference type="EMBL" id="QCD96331.1"/>
    </source>
</evidence>
<keyword evidence="3" id="KW-1185">Reference proteome</keyword>
<dbReference type="AlphaFoldDB" id="A0A4D6M7F1"/>
<feature type="compositionally biased region" description="Basic and acidic residues" evidence="1">
    <location>
        <begin position="204"/>
        <end position="216"/>
    </location>
</feature>
<feature type="region of interest" description="Disordered" evidence="1">
    <location>
        <begin position="590"/>
        <end position="624"/>
    </location>
</feature>
<proteinExistence type="predicted"/>
<gene>
    <name evidence="2" type="ORF">DEO72_LG6g1033</name>
</gene>